<organism evidence="9 10">
    <name type="scientific">Sulfurisoma sediminicola</name>
    <dbReference type="NCBI Taxonomy" id="1381557"/>
    <lineage>
        <taxon>Bacteria</taxon>
        <taxon>Pseudomonadati</taxon>
        <taxon>Pseudomonadota</taxon>
        <taxon>Betaproteobacteria</taxon>
        <taxon>Nitrosomonadales</taxon>
        <taxon>Sterolibacteriaceae</taxon>
        <taxon>Sulfurisoma</taxon>
    </lineage>
</organism>
<dbReference type="PANTHER" id="PTHR36118:SF1">
    <property type="entry name" value="ION-TRANSLOCATING OXIDOREDUCTASE COMPLEX SUBUNIT G"/>
    <property type="match status" value="1"/>
</dbReference>
<keyword evidence="6 7" id="KW-1133">Transmembrane helix</keyword>
<reference evidence="9 10" key="1">
    <citation type="submission" date="2018-10" db="EMBL/GenBank/DDBJ databases">
        <title>Genomic Encyclopedia of Type Strains, Phase IV (KMG-IV): sequencing the most valuable type-strain genomes for metagenomic binning, comparative biology and taxonomic classification.</title>
        <authorList>
            <person name="Goeker M."/>
        </authorList>
    </citation>
    <scope>NUCLEOTIDE SEQUENCE [LARGE SCALE GENOMIC DNA]</scope>
    <source>
        <strain evidence="9 10">DSM 26916</strain>
    </source>
</reference>
<evidence type="ECO:0000256" key="4">
    <source>
        <dbReference type="ARBA" id="ARBA00022643"/>
    </source>
</evidence>
<evidence type="ECO:0000256" key="6">
    <source>
        <dbReference type="HAMAP-Rule" id="MF_00479"/>
    </source>
</evidence>
<protein>
    <recommendedName>
        <fullName evidence="6">Ion-translocating oxidoreductase complex subunit G</fullName>
        <ecNumber evidence="6">7.-.-.-</ecNumber>
    </recommendedName>
    <alternativeName>
        <fullName evidence="6">Rnf electron transport complex subunit G</fullName>
    </alternativeName>
</protein>
<dbReference type="NCBIfam" id="TIGR01947">
    <property type="entry name" value="rnfG"/>
    <property type="match status" value="1"/>
</dbReference>
<keyword evidence="10" id="KW-1185">Reference proteome</keyword>
<dbReference type="EMBL" id="RCCI01000010">
    <property type="protein sequence ID" value="RLJ61429.1"/>
    <property type="molecule type" value="Genomic_DNA"/>
</dbReference>
<dbReference type="GO" id="GO:0009055">
    <property type="term" value="F:electron transfer activity"/>
    <property type="evidence" value="ECO:0007669"/>
    <property type="project" value="InterPro"/>
</dbReference>
<evidence type="ECO:0000259" key="8">
    <source>
        <dbReference type="SMART" id="SM00900"/>
    </source>
</evidence>
<evidence type="ECO:0000256" key="5">
    <source>
        <dbReference type="ARBA" id="ARBA00022982"/>
    </source>
</evidence>
<dbReference type="InterPro" id="IPR007329">
    <property type="entry name" value="FMN-bd"/>
</dbReference>
<dbReference type="InterPro" id="IPR010209">
    <property type="entry name" value="Ion_transpt_RnfG/RsxG"/>
</dbReference>
<dbReference type="Pfam" id="PF04205">
    <property type="entry name" value="FMN_bind"/>
    <property type="match status" value="1"/>
</dbReference>
<dbReference type="GO" id="GO:0005886">
    <property type="term" value="C:plasma membrane"/>
    <property type="evidence" value="ECO:0007669"/>
    <property type="project" value="UniProtKB-SubCell"/>
</dbReference>
<keyword evidence="6" id="KW-0997">Cell inner membrane</keyword>
<dbReference type="PIRSF" id="PIRSF006091">
    <property type="entry name" value="E_trnsport_RnfG"/>
    <property type="match status" value="1"/>
</dbReference>
<keyword evidence="4 6" id="KW-0288">FMN</keyword>
<evidence type="ECO:0000256" key="7">
    <source>
        <dbReference type="SAM" id="Phobius"/>
    </source>
</evidence>
<sequence length="243" mass="26345">MSETESPSAEKVASAMMAPLSESSVARISVRTAVILLVFTMAFTALMAGVYQLTQPILEKSALDAKRRTITEVLPPDTYDNDLLADAATLPPVKALGRDAPTTIYRARKDGKPVALVFEAAALDGYSGRIDLILAVSADGRMVAQRVTLHKETPGLGDYIDPKKDKNKQQPWIKQFDNLGFDTVLGGKWRVKKDGGIIDQRAGATISARAVTNASGRAVLWIHDHSARLFDLPNGSQWKETSP</sequence>
<evidence type="ECO:0000313" key="9">
    <source>
        <dbReference type="EMBL" id="RLJ61429.1"/>
    </source>
</evidence>
<dbReference type="HAMAP" id="MF_00479">
    <property type="entry name" value="RsxG_RnfG"/>
    <property type="match status" value="1"/>
</dbReference>
<keyword evidence="6" id="KW-1278">Translocase</keyword>
<comment type="function">
    <text evidence="6">Part of a membrane-bound complex that couples electron transfer with translocation of ions across the membrane.</text>
</comment>
<feature type="domain" description="FMN-binding" evidence="8">
    <location>
        <begin position="125"/>
        <end position="222"/>
    </location>
</feature>
<comment type="cofactor">
    <cofactor evidence="6">
        <name>FMN</name>
        <dbReference type="ChEBI" id="CHEBI:58210"/>
    </cofactor>
</comment>
<comment type="caution">
    <text evidence="9">The sequence shown here is derived from an EMBL/GenBank/DDBJ whole genome shotgun (WGS) entry which is preliminary data.</text>
</comment>
<comment type="subcellular location">
    <subcellularLocation>
        <location evidence="6">Cell inner membrane</location>
        <topology evidence="6">Single-pass membrane protein</topology>
    </subcellularLocation>
</comment>
<evidence type="ECO:0000256" key="1">
    <source>
        <dbReference type="ARBA" id="ARBA00022448"/>
    </source>
</evidence>
<dbReference type="EC" id="7.-.-.-" evidence="6"/>
<gene>
    <name evidence="6" type="primary">rnfG</name>
    <name evidence="9" type="ORF">DFR35_2887</name>
</gene>
<evidence type="ECO:0000256" key="2">
    <source>
        <dbReference type="ARBA" id="ARBA00022553"/>
    </source>
</evidence>
<name>A0A497X825_9PROT</name>
<dbReference type="GO" id="GO:0022900">
    <property type="term" value="P:electron transport chain"/>
    <property type="evidence" value="ECO:0007669"/>
    <property type="project" value="UniProtKB-UniRule"/>
</dbReference>
<dbReference type="AlphaFoldDB" id="A0A497X825"/>
<comment type="similarity">
    <text evidence="6">Belongs to the RnfG family.</text>
</comment>
<dbReference type="Proteomes" id="UP000268908">
    <property type="component" value="Unassembled WGS sequence"/>
</dbReference>
<dbReference type="SMART" id="SM00900">
    <property type="entry name" value="FMN_bind"/>
    <property type="match status" value="1"/>
</dbReference>
<evidence type="ECO:0000256" key="3">
    <source>
        <dbReference type="ARBA" id="ARBA00022630"/>
    </source>
</evidence>
<keyword evidence="6" id="KW-1003">Cell membrane</keyword>
<keyword evidence="5 6" id="KW-0249">Electron transport</keyword>
<keyword evidence="2 6" id="KW-0597">Phosphoprotein</keyword>
<feature type="modified residue" description="FMN phosphoryl threonine" evidence="6">
    <location>
        <position position="205"/>
    </location>
</feature>
<dbReference type="PANTHER" id="PTHR36118">
    <property type="entry name" value="ION-TRANSLOCATING OXIDOREDUCTASE COMPLEX SUBUNIT G"/>
    <property type="match status" value="1"/>
</dbReference>
<keyword evidence="1 6" id="KW-0813">Transport</keyword>
<dbReference type="GO" id="GO:0010181">
    <property type="term" value="F:FMN binding"/>
    <property type="evidence" value="ECO:0007669"/>
    <property type="project" value="InterPro"/>
</dbReference>
<accession>A0A497X825</accession>
<evidence type="ECO:0000313" key="10">
    <source>
        <dbReference type="Proteomes" id="UP000268908"/>
    </source>
</evidence>
<keyword evidence="3 6" id="KW-0285">Flavoprotein</keyword>
<feature type="transmembrane region" description="Helical" evidence="7">
    <location>
        <begin position="28"/>
        <end position="51"/>
    </location>
</feature>
<proteinExistence type="inferred from homology"/>
<comment type="subunit">
    <text evidence="6">The complex is composed of six subunits: RnfA, RnfB, RnfC, RnfD, RnfE and RnfG.</text>
</comment>
<keyword evidence="6 7" id="KW-0472">Membrane</keyword>
<keyword evidence="6 7" id="KW-0812">Transmembrane</keyword>
<dbReference type="RefSeq" id="WP_207855847.1">
    <property type="nucleotide sequence ID" value="NZ_BHVV01000004.1"/>
</dbReference>